<feature type="domain" description="EGF-like" evidence="8">
    <location>
        <begin position="530"/>
        <end position="568"/>
    </location>
</feature>
<evidence type="ECO:0000256" key="3">
    <source>
        <dbReference type="ARBA" id="ARBA00022737"/>
    </source>
</evidence>
<dbReference type="SUPFAM" id="SSF57184">
    <property type="entry name" value="Growth factor receptor domain"/>
    <property type="match status" value="1"/>
</dbReference>
<dbReference type="PROSITE" id="PS00010">
    <property type="entry name" value="ASX_HYDROXYL"/>
    <property type="match status" value="4"/>
</dbReference>
<dbReference type="CDD" id="cd00054">
    <property type="entry name" value="EGF_CA"/>
    <property type="match status" value="4"/>
</dbReference>
<keyword evidence="6" id="KW-1133">Transmembrane helix</keyword>
<feature type="disulfide bond" evidence="5">
    <location>
        <begin position="219"/>
        <end position="228"/>
    </location>
</feature>
<feature type="disulfide bond" evidence="5">
    <location>
        <begin position="480"/>
        <end position="489"/>
    </location>
</feature>
<proteinExistence type="predicted"/>
<dbReference type="Proteomes" id="UP000011014">
    <property type="component" value="Unassembled WGS sequence"/>
</dbReference>
<evidence type="ECO:0000256" key="5">
    <source>
        <dbReference type="PROSITE-ProRule" id="PRU00076"/>
    </source>
</evidence>
<dbReference type="Gene3D" id="2.10.25.10">
    <property type="entry name" value="Laminin"/>
    <property type="match status" value="9"/>
</dbReference>
<dbReference type="InterPro" id="IPR051022">
    <property type="entry name" value="Notch_Cell-Fate_Det"/>
</dbReference>
<dbReference type="AlphaFoldDB" id="E4YA51"/>
<keyword evidence="6" id="KW-0472">Membrane</keyword>
<dbReference type="PROSITE" id="PS50025">
    <property type="entry name" value="LAM_G_DOMAIN"/>
    <property type="match status" value="1"/>
</dbReference>
<dbReference type="Pfam" id="PF23106">
    <property type="entry name" value="EGF_Teneurin"/>
    <property type="match status" value="1"/>
</dbReference>
<evidence type="ECO:0000259" key="8">
    <source>
        <dbReference type="PROSITE" id="PS50026"/>
    </source>
</evidence>
<evidence type="ECO:0000256" key="2">
    <source>
        <dbReference type="ARBA" id="ARBA00022729"/>
    </source>
</evidence>
<dbReference type="Pfam" id="PF07645">
    <property type="entry name" value="EGF_CA"/>
    <property type="match status" value="3"/>
</dbReference>
<dbReference type="EMBL" id="FN654353">
    <property type="protein sequence ID" value="CBY32438.1"/>
    <property type="molecule type" value="Genomic_DNA"/>
</dbReference>
<feature type="disulfide bond" evidence="5">
    <location>
        <begin position="312"/>
        <end position="321"/>
    </location>
</feature>
<feature type="transmembrane region" description="Helical" evidence="6">
    <location>
        <begin position="754"/>
        <end position="779"/>
    </location>
</feature>
<evidence type="ECO:0000259" key="7">
    <source>
        <dbReference type="PROSITE" id="PS50025"/>
    </source>
</evidence>
<evidence type="ECO:0000313" key="9">
    <source>
        <dbReference type="EMBL" id="CBY32438.1"/>
    </source>
</evidence>
<feature type="domain" description="Laminin G" evidence="7">
    <location>
        <begin position="1"/>
        <end position="115"/>
    </location>
</feature>
<dbReference type="SUPFAM" id="SSF57196">
    <property type="entry name" value="EGF/Laminin"/>
    <property type="match status" value="5"/>
</dbReference>
<feature type="domain" description="EGF-like" evidence="8">
    <location>
        <begin position="646"/>
        <end position="687"/>
    </location>
</feature>
<feature type="domain" description="EGF-like" evidence="8">
    <location>
        <begin position="121"/>
        <end position="157"/>
    </location>
</feature>
<sequence length="818" mass="90084">MPRAVSTIISGAPIVDGLFHDINIELLPSKIILSINGHVDDLVEVELTQKHWPLKLLFNSEEENIIELGSDNFEGCIKNFRLGSSYVGLGLQPGIDIENLPENRLVFFPTNDDFCISTECSFDSCTQQTCSGNGDCISDFEVHLCICDDDYAGDYCNITAACETVDCGEYGSCVNNGTCFCDDGFEGNNCEINVDDCAESECSRFSTCIDGVDSYECSCDSGYFGRFCQITANSTCVDDPCLPDELCIPVDIKSINFAFKCVEKEPDCPEGCEDGFVCRQEQCVEIDYCEYVDECQNNSYCWVENDTAACVCLDGWEGESCEKDFDECGVYSSNGREVCGDFGTCINMPGTYRCECIDGITGPYCAIDVDECDENPCKNNGRCENEFGGYKCYCYREFYGENCEFACRPGTCQNDGVCLTKDLENGDQSWQCNCPEHIYGEKCEHISPCYSVPCGAENECVVNVTEIASGKNKNKFDCLCSEGLTGKLCNFEDRCVTEDPCLHGPCTPEDDFFSCDCTDTGFSGQTCGEDIDECDLEMDPCGDHGTCFNTPGSFTCDCDDGYSGIFCEIKDLCFQECFYKILCSDQGQCDPLTGFCSCNQGFLGADCSEIDECFGINCRNNGTCFDGSCVCADGWYGPTCIIDEATYDPCDELSDFCRGDNGRCVKDEKTGKATCECKFGFIGEKCVQTTCEFLKCPDSQICIDDSPPKCVQKSQTKKTKPSENAKNEKLGGKNIVETQGTLETGLVQTPSTVALPWIIVFSVIGSIIVIGLITFIAVLRSKRRATGTYSPTRHEKQPEVIKHNMWKSLESPEPERLI</sequence>
<feature type="disulfide bond" evidence="5">
    <location>
        <begin position="356"/>
        <end position="365"/>
    </location>
</feature>
<dbReference type="InterPro" id="IPR009030">
    <property type="entry name" value="Growth_fac_rcpt_cys_sf"/>
</dbReference>
<dbReference type="InterPro" id="IPR001791">
    <property type="entry name" value="Laminin_G"/>
</dbReference>
<dbReference type="InterPro" id="IPR049883">
    <property type="entry name" value="NOTCH1_EGF-like"/>
</dbReference>
<feature type="disulfide bond" evidence="5">
    <location>
        <begin position="147"/>
        <end position="156"/>
    </location>
</feature>
<dbReference type="SMART" id="SM00179">
    <property type="entry name" value="EGF_CA"/>
    <property type="match status" value="6"/>
</dbReference>
<feature type="disulfide bond" evidence="5">
    <location>
        <begin position="181"/>
        <end position="190"/>
    </location>
</feature>
<gene>
    <name evidence="9" type="ORF">GSOID_T00030865001</name>
</gene>
<dbReference type="GO" id="GO:0005509">
    <property type="term" value="F:calcium ion binding"/>
    <property type="evidence" value="ECO:0007669"/>
    <property type="project" value="InterPro"/>
</dbReference>
<protein>
    <submittedName>
        <fullName evidence="9">Uncharacterized protein</fullName>
    </submittedName>
</protein>
<feature type="disulfide bond" evidence="5">
    <location>
        <begin position="558"/>
        <end position="567"/>
    </location>
</feature>
<name>E4YA51_OIKDI</name>
<feature type="disulfide bond" evidence="5">
    <location>
        <begin position="631"/>
        <end position="640"/>
    </location>
</feature>
<feature type="domain" description="EGF-like" evidence="8">
    <location>
        <begin position="491"/>
        <end position="528"/>
    </location>
</feature>
<feature type="domain" description="EGF-like" evidence="8">
    <location>
        <begin position="450"/>
        <end position="490"/>
    </location>
</feature>
<dbReference type="SMART" id="SM00181">
    <property type="entry name" value="EGF"/>
    <property type="match status" value="14"/>
</dbReference>
<dbReference type="InterPro" id="IPR000742">
    <property type="entry name" value="EGF"/>
</dbReference>
<dbReference type="PANTHER" id="PTHR24049">
    <property type="entry name" value="CRUMBS FAMILY MEMBER"/>
    <property type="match status" value="1"/>
</dbReference>
<accession>E4YA51</accession>
<feature type="domain" description="EGF-like" evidence="8">
    <location>
        <begin position="158"/>
        <end position="191"/>
    </location>
</feature>
<reference evidence="9" key="1">
    <citation type="journal article" date="2010" name="Science">
        <title>Plasticity of animal genome architecture unmasked by rapid evolution of a pelagic tunicate.</title>
        <authorList>
            <person name="Denoeud F."/>
            <person name="Henriet S."/>
            <person name="Mungpakdee S."/>
            <person name="Aury J.M."/>
            <person name="Da Silva C."/>
            <person name="Brinkmann H."/>
            <person name="Mikhaleva J."/>
            <person name="Olsen L.C."/>
            <person name="Jubin C."/>
            <person name="Canestro C."/>
            <person name="Bouquet J.M."/>
            <person name="Danks G."/>
            <person name="Poulain J."/>
            <person name="Campsteijn C."/>
            <person name="Adamski M."/>
            <person name="Cross I."/>
            <person name="Yadetie F."/>
            <person name="Muffato M."/>
            <person name="Louis A."/>
            <person name="Butcher S."/>
            <person name="Tsagkogeorga G."/>
            <person name="Konrad A."/>
            <person name="Singh S."/>
            <person name="Jensen M.F."/>
            <person name="Cong E.H."/>
            <person name="Eikeseth-Otteraa H."/>
            <person name="Noel B."/>
            <person name="Anthouard V."/>
            <person name="Porcel B.M."/>
            <person name="Kachouri-Lafond R."/>
            <person name="Nishino A."/>
            <person name="Ugolini M."/>
            <person name="Chourrout P."/>
            <person name="Nishida H."/>
            <person name="Aasland R."/>
            <person name="Huzurbazar S."/>
            <person name="Westhof E."/>
            <person name="Delsuc F."/>
            <person name="Lehrach H."/>
            <person name="Reinhardt R."/>
            <person name="Weissenbach J."/>
            <person name="Roy S.W."/>
            <person name="Artiguenave F."/>
            <person name="Postlethwait J.H."/>
            <person name="Manak J.R."/>
            <person name="Thompson E.M."/>
            <person name="Jaillon O."/>
            <person name="Du Pasquier L."/>
            <person name="Boudinot P."/>
            <person name="Liberles D.A."/>
            <person name="Volff J.N."/>
            <person name="Philippe H."/>
            <person name="Lenhard B."/>
            <person name="Roest Crollius H."/>
            <person name="Wincker P."/>
            <person name="Chourrout D."/>
        </authorList>
    </citation>
    <scope>NUCLEOTIDE SEQUENCE [LARGE SCALE GENOMIC DNA]</scope>
</reference>
<keyword evidence="3" id="KW-0677">Repeat</keyword>
<evidence type="ECO:0000256" key="4">
    <source>
        <dbReference type="ARBA" id="ARBA00023157"/>
    </source>
</evidence>
<feature type="domain" description="EGF-like" evidence="8">
    <location>
        <begin position="324"/>
        <end position="366"/>
    </location>
</feature>
<feature type="domain" description="EGF-like" evidence="8">
    <location>
        <begin position="609"/>
        <end position="641"/>
    </location>
</feature>
<evidence type="ECO:0000256" key="6">
    <source>
        <dbReference type="SAM" id="Phobius"/>
    </source>
</evidence>
<feature type="domain" description="EGF-like" evidence="8">
    <location>
        <begin position="368"/>
        <end position="404"/>
    </location>
</feature>
<keyword evidence="6" id="KW-0812">Transmembrane</keyword>
<keyword evidence="4 5" id="KW-1015">Disulfide bond</keyword>
<feature type="domain" description="EGF-like" evidence="8">
    <location>
        <begin position="193"/>
        <end position="229"/>
    </location>
</feature>
<dbReference type="InterPro" id="IPR018097">
    <property type="entry name" value="EGF_Ca-bd_CS"/>
</dbReference>
<dbReference type="PROSITE" id="PS50026">
    <property type="entry name" value="EGF_3"/>
    <property type="match status" value="11"/>
</dbReference>
<dbReference type="PROSITE" id="PS00022">
    <property type="entry name" value="EGF_1"/>
    <property type="match status" value="12"/>
</dbReference>
<dbReference type="FunFam" id="2.10.25.10:FF:000038">
    <property type="entry name" value="Fibrillin 2"/>
    <property type="match status" value="1"/>
</dbReference>
<dbReference type="PROSITE" id="PS01186">
    <property type="entry name" value="EGF_2"/>
    <property type="match status" value="7"/>
</dbReference>
<dbReference type="PROSITE" id="PS01187">
    <property type="entry name" value="EGF_CA"/>
    <property type="match status" value="3"/>
</dbReference>
<keyword evidence="1 5" id="KW-0245">EGF-like domain</keyword>
<comment type="caution">
    <text evidence="5">Lacks conserved residue(s) required for the propagation of feature annotation.</text>
</comment>
<dbReference type="InterPro" id="IPR001881">
    <property type="entry name" value="EGF-like_Ca-bd_dom"/>
</dbReference>
<feature type="disulfide bond" evidence="5">
    <location>
        <begin position="394"/>
        <end position="403"/>
    </location>
</feature>
<evidence type="ECO:0000256" key="1">
    <source>
        <dbReference type="ARBA" id="ARBA00022536"/>
    </source>
</evidence>
<dbReference type="InterPro" id="IPR000152">
    <property type="entry name" value="EGF-type_Asp/Asn_hydroxyl_site"/>
</dbReference>
<feature type="disulfide bond" evidence="5">
    <location>
        <begin position="677"/>
        <end position="686"/>
    </location>
</feature>
<keyword evidence="2" id="KW-0732">Signal</keyword>
<organism evidence="9">
    <name type="scientific">Oikopleura dioica</name>
    <name type="common">Tunicate</name>
    <dbReference type="NCBI Taxonomy" id="34765"/>
    <lineage>
        <taxon>Eukaryota</taxon>
        <taxon>Metazoa</taxon>
        <taxon>Chordata</taxon>
        <taxon>Tunicata</taxon>
        <taxon>Appendicularia</taxon>
        <taxon>Copelata</taxon>
        <taxon>Oikopleuridae</taxon>
        <taxon>Oikopleura</taxon>
    </lineage>
</organism>
<feature type="domain" description="EGF-like" evidence="8">
    <location>
        <begin position="285"/>
        <end position="322"/>
    </location>
</feature>